<accession>A0A0H5QHK8</accession>
<dbReference type="InterPro" id="IPR026591">
    <property type="entry name" value="Sirtuin_cat_small_dom_sf"/>
</dbReference>
<dbReference type="InterPro" id="IPR029035">
    <property type="entry name" value="DHS-like_NAD/FAD-binding_dom"/>
</dbReference>
<comment type="caution">
    <text evidence="6">Lacks conserved residue(s) required for the propagation of feature annotation.</text>
</comment>
<dbReference type="AlphaFoldDB" id="A0A0H5QHK8"/>
<dbReference type="GO" id="GO:0017136">
    <property type="term" value="F:histone deacetylase activity, NAD-dependent"/>
    <property type="evidence" value="ECO:0007669"/>
    <property type="project" value="TreeGrafter"/>
</dbReference>
<keyword evidence="3" id="KW-0479">Metal-binding</keyword>
<reference evidence="8" key="1">
    <citation type="submission" date="2015-04" db="EMBL/GenBank/DDBJ databases">
        <title>The genome sequence of the plant pathogenic Rhizarian Plasmodiophora brassicae reveals insights in its biotrophic life cycle and the origin of chitin synthesis.</title>
        <authorList>
            <person name="Schwelm A."/>
            <person name="Fogelqvist J."/>
            <person name="Knaust A."/>
            <person name="Julke S."/>
            <person name="Lilja T."/>
            <person name="Dhandapani V."/>
            <person name="Bonilla-Rosso G."/>
            <person name="Karlsson M."/>
            <person name="Shevchenko A."/>
            <person name="Choi S.R."/>
            <person name="Kim H.G."/>
            <person name="Park J.Y."/>
            <person name="Lim Y.P."/>
            <person name="Ludwig-Muller J."/>
            <person name="Dixelius C."/>
        </authorList>
    </citation>
    <scope>NUCLEOTIDE SEQUENCE</scope>
    <source>
        <tissue evidence="8">Potato root galls</tissue>
    </source>
</reference>
<keyword evidence="4" id="KW-0862">Zinc</keyword>
<dbReference type="Gene3D" id="3.30.1600.10">
    <property type="entry name" value="SIR2/SIRT2 'Small Domain"/>
    <property type="match status" value="1"/>
</dbReference>
<evidence type="ECO:0000256" key="2">
    <source>
        <dbReference type="ARBA" id="ARBA00022679"/>
    </source>
</evidence>
<evidence type="ECO:0000256" key="4">
    <source>
        <dbReference type="ARBA" id="ARBA00022833"/>
    </source>
</evidence>
<evidence type="ECO:0000313" key="8">
    <source>
        <dbReference type="EMBL" id="CRZ01515.1"/>
    </source>
</evidence>
<dbReference type="GO" id="GO:0070403">
    <property type="term" value="F:NAD+ binding"/>
    <property type="evidence" value="ECO:0007669"/>
    <property type="project" value="TreeGrafter"/>
</dbReference>
<dbReference type="GO" id="GO:0046872">
    <property type="term" value="F:metal ion binding"/>
    <property type="evidence" value="ECO:0007669"/>
    <property type="project" value="UniProtKB-KW"/>
</dbReference>
<proteinExistence type="predicted"/>
<evidence type="ECO:0000256" key="5">
    <source>
        <dbReference type="ARBA" id="ARBA00023027"/>
    </source>
</evidence>
<dbReference type="Gene3D" id="3.40.50.1220">
    <property type="entry name" value="TPP-binding domain"/>
    <property type="match status" value="1"/>
</dbReference>
<keyword evidence="5" id="KW-0520">NAD</keyword>
<evidence type="ECO:0000256" key="1">
    <source>
        <dbReference type="ARBA" id="ARBA00012928"/>
    </source>
</evidence>
<organism evidence="8">
    <name type="scientific">Spongospora subterranea</name>
    <dbReference type="NCBI Taxonomy" id="70186"/>
    <lineage>
        <taxon>Eukaryota</taxon>
        <taxon>Sar</taxon>
        <taxon>Rhizaria</taxon>
        <taxon>Endomyxa</taxon>
        <taxon>Phytomyxea</taxon>
        <taxon>Plasmodiophorida</taxon>
        <taxon>Plasmodiophoridae</taxon>
        <taxon>Spongospora</taxon>
    </lineage>
</organism>
<feature type="domain" description="Deacetylase sirtuin-type" evidence="7">
    <location>
        <begin position="1"/>
        <end position="102"/>
    </location>
</feature>
<keyword evidence="2" id="KW-0808">Transferase</keyword>
<dbReference type="InterPro" id="IPR026590">
    <property type="entry name" value="Ssirtuin_cat_dom"/>
</dbReference>
<dbReference type="PANTHER" id="PTHR11085:SF12">
    <property type="entry name" value="NAD-DEPENDENT PROTEIN DEACYLASE SIRTUIN-6"/>
    <property type="match status" value="1"/>
</dbReference>
<dbReference type="InterPro" id="IPR050134">
    <property type="entry name" value="NAD-dep_sirtuin_deacylases"/>
</dbReference>
<evidence type="ECO:0000256" key="6">
    <source>
        <dbReference type="PROSITE-ProRule" id="PRU00236"/>
    </source>
</evidence>
<dbReference type="EMBL" id="HACM01001073">
    <property type="protein sequence ID" value="CRZ01515.1"/>
    <property type="molecule type" value="Transcribed_RNA"/>
</dbReference>
<dbReference type="GO" id="GO:0005634">
    <property type="term" value="C:nucleus"/>
    <property type="evidence" value="ECO:0007669"/>
    <property type="project" value="TreeGrafter"/>
</dbReference>
<dbReference type="GO" id="GO:0000122">
    <property type="term" value="P:negative regulation of transcription by RNA polymerase II"/>
    <property type="evidence" value="ECO:0007669"/>
    <property type="project" value="TreeGrafter"/>
</dbReference>
<evidence type="ECO:0000259" key="7">
    <source>
        <dbReference type="PROSITE" id="PS50305"/>
    </source>
</evidence>
<dbReference type="EC" id="2.3.1.286" evidence="1"/>
<dbReference type="PROSITE" id="PS50305">
    <property type="entry name" value="SIRTUIN"/>
    <property type="match status" value="1"/>
</dbReference>
<name>A0A0H5QHK8_9EUKA</name>
<sequence length="103" mass="11719">MCGGPVRDMLCDWDSELPESEVERAITEHRRSDLTICVGSSMRIRPAGLWPERTLRKNGKPGPGQICVINLQKTHLDRRCAIRIFARCDDVFRLLLENLGLSK</sequence>
<evidence type="ECO:0000256" key="3">
    <source>
        <dbReference type="ARBA" id="ARBA00022723"/>
    </source>
</evidence>
<dbReference type="SUPFAM" id="SSF52467">
    <property type="entry name" value="DHS-like NAD/FAD-binding domain"/>
    <property type="match status" value="1"/>
</dbReference>
<dbReference type="GO" id="GO:0003714">
    <property type="term" value="F:transcription corepressor activity"/>
    <property type="evidence" value="ECO:0007669"/>
    <property type="project" value="TreeGrafter"/>
</dbReference>
<protein>
    <recommendedName>
        <fullName evidence="1">protein acetyllysine N-acetyltransferase</fullName>
        <ecNumber evidence="1">2.3.1.286</ecNumber>
    </recommendedName>
</protein>
<dbReference type="PANTHER" id="PTHR11085">
    <property type="entry name" value="NAD-DEPENDENT PROTEIN DEACYLASE SIRTUIN-5, MITOCHONDRIAL-RELATED"/>
    <property type="match status" value="1"/>
</dbReference>